<dbReference type="OrthoDB" id="20872at2759"/>
<sequence length="104" mass="12161">FTPLDYALLGEHQEVIQYMLEHGALSIAAIQDIAASKVQAVYKGYMVRKAFQERKNLLMKHEQLRKDAAKKREEENKRKEAEFQKEKKRLESELSVQQEAVNLE</sequence>
<gene>
    <name evidence="2" type="ORF">scyTo_0020197</name>
</gene>
<reference evidence="2 3" key="1">
    <citation type="journal article" date="2018" name="Nat. Ecol. Evol.">
        <title>Shark genomes provide insights into elasmobranch evolution and the origin of vertebrates.</title>
        <authorList>
            <person name="Hara Y"/>
            <person name="Yamaguchi K"/>
            <person name="Onimaru K"/>
            <person name="Kadota M"/>
            <person name="Koyanagi M"/>
            <person name="Keeley SD"/>
            <person name="Tatsumi K"/>
            <person name="Tanaka K"/>
            <person name="Motone F"/>
            <person name="Kageyama Y"/>
            <person name="Nozu R"/>
            <person name="Adachi N"/>
            <person name="Nishimura O"/>
            <person name="Nakagawa R"/>
            <person name="Tanegashima C"/>
            <person name="Kiyatake I"/>
            <person name="Matsumoto R"/>
            <person name="Murakumo K"/>
            <person name="Nishida K"/>
            <person name="Terakita A"/>
            <person name="Kuratani S"/>
            <person name="Sato K"/>
            <person name="Hyodo S Kuraku.S."/>
        </authorList>
    </citation>
    <scope>NUCLEOTIDE SEQUENCE [LARGE SCALE GENOMIC DNA]</scope>
</reference>
<proteinExistence type="predicted"/>
<dbReference type="InterPro" id="IPR000048">
    <property type="entry name" value="IQ_motif_EF-hand-BS"/>
</dbReference>
<dbReference type="EMBL" id="BFAA01015979">
    <property type="protein sequence ID" value="GCB79333.1"/>
    <property type="molecule type" value="Genomic_DNA"/>
</dbReference>
<dbReference type="Proteomes" id="UP000288216">
    <property type="component" value="Unassembled WGS sequence"/>
</dbReference>
<feature type="region of interest" description="Disordered" evidence="1">
    <location>
        <begin position="65"/>
        <end position="87"/>
    </location>
</feature>
<dbReference type="Pfam" id="PF00612">
    <property type="entry name" value="IQ"/>
    <property type="match status" value="1"/>
</dbReference>
<dbReference type="PROSITE" id="PS50096">
    <property type="entry name" value="IQ"/>
    <property type="match status" value="1"/>
</dbReference>
<feature type="non-terminal residue" evidence="2">
    <location>
        <position position="1"/>
    </location>
</feature>
<feature type="non-terminal residue" evidence="2">
    <location>
        <position position="104"/>
    </location>
</feature>
<evidence type="ECO:0000313" key="3">
    <source>
        <dbReference type="Proteomes" id="UP000288216"/>
    </source>
</evidence>
<comment type="caution">
    <text evidence="2">The sequence shown here is derived from an EMBL/GenBank/DDBJ whole genome shotgun (WGS) entry which is preliminary data.</text>
</comment>
<keyword evidence="3" id="KW-1185">Reference proteome</keyword>
<organism evidence="2 3">
    <name type="scientific">Scyliorhinus torazame</name>
    <name type="common">Cloudy catshark</name>
    <name type="synonym">Catulus torazame</name>
    <dbReference type="NCBI Taxonomy" id="75743"/>
    <lineage>
        <taxon>Eukaryota</taxon>
        <taxon>Metazoa</taxon>
        <taxon>Chordata</taxon>
        <taxon>Craniata</taxon>
        <taxon>Vertebrata</taxon>
        <taxon>Chondrichthyes</taxon>
        <taxon>Elasmobranchii</taxon>
        <taxon>Galeomorphii</taxon>
        <taxon>Galeoidea</taxon>
        <taxon>Carcharhiniformes</taxon>
        <taxon>Scyliorhinidae</taxon>
        <taxon>Scyliorhinus</taxon>
    </lineage>
</organism>
<name>A0A401Q1Y8_SCYTO</name>
<evidence type="ECO:0000313" key="2">
    <source>
        <dbReference type="EMBL" id="GCB79333.1"/>
    </source>
</evidence>
<dbReference type="STRING" id="75743.A0A401Q1Y8"/>
<accession>A0A401Q1Y8</accession>
<dbReference type="AlphaFoldDB" id="A0A401Q1Y8"/>
<protein>
    <submittedName>
        <fullName evidence="2">Uncharacterized protein</fullName>
    </submittedName>
</protein>
<evidence type="ECO:0000256" key="1">
    <source>
        <dbReference type="SAM" id="MobiDB-lite"/>
    </source>
</evidence>